<gene>
    <name evidence="2" type="ORF">KCV03_g1635</name>
</gene>
<reference evidence="2" key="2">
    <citation type="submission" date="2021-08" db="EMBL/GenBank/DDBJ databases">
        <authorList>
            <person name="Gostincar C."/>
            <person name="Sun X."/>
            <person name="Song Z."/>
            <person name="Gunde-Cimerman N."/>
        </authorList>
    </citation>
    <scope>NUCLEOTIDE SEQUENCE</scope>
    <source>
        <strain evidence="2">EXF-8016</strain>
    </source>
</reference>
<organism evidence="2 3">
    <name type="scientific">Aureobasidium melanogenum</name>
    <name type="common">Aureobasidium pullulans var. melanogenum</name>
    <dbReference type="NCBI Taxonomy" id="46634"/>
    <lineage>
        <taxon>Eukaryota</taxon>
        <taxon>Fungi</taxon>
        <taxon>Dikarya</taxon>
        <taxon>Ascomycota</taxon>
        <taxon>Pezizomycotina</taxon>
        <taxon>Dothideomycetes</taxon>
        <taxon>Dothideomycetidae</taxon>
        <taxon>Dothideales</taxon>
        <taxon>Saccotheciaceae</taxon>
        <taxon>Aureobasidium</taxon>
    </lineage>
</organism>
<keyword evidence="1" id="KW-0732">Signal</keyword>
<feature type="non-terminal residue" evidence="2">
    <location>
        <position position="151"/>
    </location>
</feature>
<dbReference type="OrthoDB" id="4094614at2759"/>
<evidence type="ECO:0008006" key="4">
    <source>
        <dbReference type="Google" id="ProtNLM"/>
    </source>
</evidence>
<proteinExistence type="predicted"/>
<evidence type="ECO:0000313" key="2">
    <source>
        <dbReference type="EMBL" id="KAH0229714.1"/>
    </source>
</evidence>
<name>A0A9P8GN31_AURME</name>
<dbReference type="PANTHER" id="PTHR35523:SF1">
    <property type="entry name" value="CELL WALL PROTEIN SED1"/>
    <property type="match status" value="1"/>
</dbReference>
<feature type="signal peptide" evidence="1">
    <location>
        <begin position="1"/>
        <end position="19"/>
    </location>
</feature>
<comment type="caution">
    <text evidence="2">The sequence shown here is derived from an EMBL/GenBank/DDBJ whole genome shotgun (WGS) entry which is preliminary data.</text>
</comment>
<dbReference type="GO" id="GO:0005199">
    <property type="term" value="F:structural constituent of cell wall"/>
    <property type="evidence" value="ECO:0007669"/>
    <property type="project" value="InterPro"/>
</dbReference>
<accession>A0A9P8GN31</accession>
<protein>
    <recommendedName>
        <fullName evidence="4">Clock-controlled protein 6</fullName>
    </recommendedName>
</protein>
<dbReference type="PANTHER" id="PTHR35523">
    <property type="entry name" value="CELL WALL PROTEIN SED1"/>
    <property type="match status" value="1"/>
</dbReference>
<dbReference type="GO" id="GO:0031505">
    <property type="term" value="P:fungal-type cell wall organization"/>
    <property type="evidence" value="ECO:0007669"/>
    <property type="project" value="InterPro"/>
</dbReference>
<reference evidence="2" key="1">
    <citation type="journal article" date="2021" name="J Fungi (Basel)">
        <title>Virulence traits and population genomics of the black yeast Aureobasidium melanogenum.</title>
        <authorList>
            <person name="Cernosa A."/>
            <person name="Sun X."/>
            <person name="Gostincar C."/>
            <person name="Fang C."/>
            <person name="Gunde-Cimerman N."/>
            <person name="Song Z."/>
        </authorList>
    </citation>
    <scope>NUCLEOTIDE SEQUENCE</scope>
    <source>
        <strain evidence="2">EXF-8016</strain>
    </source>
</reference>
<dbReference type="EMBL" id="JAHFYH010000007">
    <property type="protein sequence ID" value="KAH0229714.1"/>
    <property type="molecule type" value="Genomic_DNA"/>
</dbReference>
<dbReference type="InterPro" id="IPR038843">
    <property type="entry name" value="Sed1/Spi1"/>
</dbReference>
<dbReference type="AlphaFoldDB" id="A0A9P8GN31"/>
<evidence type="ECO:0000313" key="3">
    <source>
        <dbReference type="Proteomes" id="UP000767238"/>
    </source>
</evidence>
<sequence>MQFTIAAIAAFAASASAMALNTTAPASAVYVTEVVTHLTTFCPAATVLTAGSHTITVTAPTTITIEDCSCTLTKTSSVAAVPTAPATSAPYVSAPVYHNGTTATVTSAHGTGAAHSTGASTAKPSQFTGAASSMNVAGAAAAALGMAALIL</sequence>
<dbReference type="Proteomes" id="UP000767238">
    <property type="component" value="Unassembled WGS sequence"/>
</dbReference>
<evidence type="ECO:0000256" key="1">
    <source>
        <dbReference type="SAM" id="SignalP"/>
    </source>
</evidence>
<dbReference type="GO" id="GO:0009277">
    <property type="term" value="C:fungal-type cell wall"/>
    <property type="evidence" value="ECO:0007669"/>
    <property type="project" value="TreeGrafter"/>
</dbReference>
<feature type="chain" id="PRO_5040372374" description="Clock-controlled protein 6" evidence="1">
    <location>
        <begin position="20"/>
        <end position="151"/>
    </location>
</feature>